<dbReference type="PANTHER" id="PTHR37814:SF1">
    <property type="entry name" value="MEMBRANE PROTEIN"/>
    <property type="match status" value="1"/>
</dbReference>
<dbReference type="AlphaFoldDB" id="A0A212L684"/>
<dbReference type="PANTHER" id="PTHR37814">
    <property type="entry name" value="CONSERVED MEMBRANE PROTEIN"/>
    <property type="match status" value="1"/>
</dbReference>
<feature type="transmembrane region" description="Helical" evidence="1">
    <location>
        <begin position="227"/>
        <end position="250"/>
    </location>
</feature>
<feature type="transmembrane region" description="Helical" evidence="1">
    <location>
        <begin position="151"/>
        <end position="172"/>
    </location>
</feature>
<feature type="transmembrane region" description="Helical" evidence="1">
    <location>
        <begin position="76"/>
        <end position="104"/>
    </location>
</feature>
<sequence length="367" mass="39943">MDKRTGIKQTLLLTGAIIGLLVGSGISTGQEVLQYFTPYGLYAFLVAGVSALIIIIANYGFAYAGFHGNFKKGSEVFAFYCGPVIGKIFDWFTVLFCYMSYIVMVGGGSSTLNEQFGLPIIFGGTIIMVCAGGTVAIGLNSIVNIVARIGVLKVVMVSTVCLVSLICHIESLPQNLSRISSSELPLLKAADTWLFSGISYGGFCILWLASYVATLSTKVDYMTLQRGSVFAAIILVSMCLVIGFALTANIDSVYNLQIPNLFLAKQIWMPLSYFYSMITFLAIYSTACPLLWTASSRFCVEGTVKFKLVTIGLAAAGLLIAMFTPYNILINYIYVLNGYLGSAFMIIMIVRLVMIKMKVRSSQYNTQ</sequence>
<feature type="transmembrane region" description="Helical" evidence="1">
    <location>
        <begin position="306"/>
        <end position="326"/>
    </location>
</feature>
<keyword evidence="1" id="KW-0472">Membrane</keyword>
<dbReference type="InterPro" id="IPR038728">
    <property type="entry name" value="YkvI-like"/>
</dbReference>
<feature type="transmembrane region" description="Helical" evidence="1">
    <location>
        <begin position="192"/>
        <end position="215"/>
    </location>
</feature>
<dbReference type="RefSeq" id="WP_179980473.1">
    <property type="nucleotide sequence ID" value="NZ_LT608333.1"/>
</dbReference>
<dbReference type="EMBL" id="FMJC01000002">
    <property type="protein sequence ID" value="SCM73015.1"/>
    <property type="molecule type" value="Genomic_DNA"/>
</dbReference>
<accession>A0A212L684</accession>
<proteinExistence type="predicted"/>
<keyword evidence="1" id="KW-1133">Transmembrane helix</keyword>
<feature type="transmembrane region" description="Helical" evidence="1">
    <location>
        <begin position="270"/>
        <end position="294"/>
    </location>
</feature>
<evidence type="ECO:0000313" key="2">
    <source>
        <dbReference type="EMBL" id="SCM73015.1"/>
    </source>
</evidence>
<name>A0A212L684_9BACT</name>
<protein>
    <recommendedName>
        <fullName evidence="3">Amino acid permease</fullName>
    </recommendedName>
</protein>
<feature type="transmembrane region" description="Helical" evidence="1">
    <location>
        <begin position="116"/>
        <end position="139"/>
    </location>
</feature>
<feature type="transmembrane region" description="Helical" evidence="1">
    <location>
        <begin position="332"/>
        <end position="354"/>
    </location>
</feature>
<evidence type="ECO:0000256" key="1">
    <source>
        <dbReference type="SAM" id="Phobius"/>
    </source>
</evidence>
<gene>
    <name evidence="2" type="ORF">KL86DES1_20977</name>
</gene>
<evidence type="ECO:0008006" key="3">
    <source>
        <dbReference type="Google" id="ProtNLM"/>
    </source>
</evidence>
<feature type="transmembrane region" description="Helical" evidence="1">
    <location>
        <begin position="39"/>
        <end position="64"/>
    </location>
</feature>
<reference evidence="2" key="1">
    <citation type="submission" date="2016-08" db="EMBL/GenBank/DDBJ databases">
        <authorList>
            <person name="Seilhamer J.J."/>
        </authorList>
    </citation>
    <scope>NUCLEOTIDE SEQUENCE</scope>
    <source>
        <strain evidence="2">86-1</strain>
    </source>
</reference>
<organism evidence="2">
    <name type="scientific">uncultured Desulfovibrio sp</name>
    <dbReference type="NCBI Taxonomy" id="167968"/>
    <lineage>
        <taxon>Bacteria</taxon>
        <taxon>Pseudomonadati</taxon>
        <taxon>Thermodesulfobacteriota</taxon>
        <taxon>Desulfovibrionia</taxon>
        <taxon>Desulfovibrionales</taxon>
        <taxon>Desulfovibrionaceae</taxon>
        <taxon>Desulfovibrio</taxon>
        <taxon>environmental samples</taxon>
    </lineage>
</organism>
<keyword evidence="1" id="KW-0812">Transmembrane</keyword>